<dbReference type="InterPro" id="IPR048382">
    <property type="entry name" value="BCAS3_WD40"/>
</dbReference>
<organism evidence="5 6">
    <name type="scientific">Solanum bulbocastanum</name>
    <name type="common">Wild potato</name>
    <dbReference type="NCBI Taxonomy" id="147425"/>
    <lineage>
        <taxon>Eukaryota</taxon>
        <taxon>Viridiplantae</taxon>
        <taxon>Streptophyta</taxon>
        <taxon>Embryophyta</taxon>
        <taxon>Tracheophyta</taxon>
        <taxon>Spermatophyta</taxon>
        <taxon>Magnoliopsida</taxon>
        <taxon>eudicotyledons</taxon>
        <taxon>Gunneridae</taxon>
        <taxon>Pentapetalae</taxon>
        <taxon>asterids</taxon>
        <taxon>lamiids</taxon>
        <taxon>Solanales</taxon>
        <taxon>Solanaceae</taxon>
        <taxon>Solanoideae</taxon>
        <taxon>Solaneae</taxon>
        <taxon>Solanum</taxon>
    </lineage>
</organism>
<dbReference type="InterPro" id="IPR036322">
    <property type="entry name" value="WD40_repeat_dom_sf"/>
</dbReference>
<protein>
    <recommendedName>
        <fullName evidence="7">BCAS3 domain-containing protein</fullName>
    </recommendedName>
</protein>
<comment type="subcellular location">
    <subcellularLocation>
        <location evidence="1">Preautophagosomal structure</location>
    </subcellularLocation>
</comment>
<dbReference type="GO" id="GO:0000407">
    <property type="term" value="C:phagophore assembly site"/>
    <property type="evidence" value="ECO:0007669"/>
    <property type="project" value="UniProtKB-SubCell"/>
</dbReference>
<evidence type="ECO:0008006" key="7">
    <source>
        <dbReference type="Google" id="ProtNLM"/>
    </source>
</evidence>
<dbReference type="GO" id="GO:0006914">
    <property type="term" value="P:autophagy"/>
    <property type="evidence" value="ECO:0007669"/>
    <property type="project" value="InterPro"/>
</dbReference>
<dbReference type="PANTHER" id="PTHR13268:SF7">
    <property type="entry name" value="AUTOPHAGY-RELATED PROTEIN 18F"/>
    <property type="match status" value="1"/>
</dbReference>
<dbReference type="InterPro" id="IPR022175">
    <property type="entry name" value="BCAS3_dom"/>
</dbReference>
<dbReference type="InterPro" id="IPR045142">
    <property type="entry name" value="BCAS3-like"/>
</dbReference>
<reference evidence="5 6" key="1">
    <citation type="submission" date="2024-02" db="EMBL/GenBank/DDBJ databases">
        <title>de novo genome assembly of Solanum bulbocastanum strain 11H21.</title>
        <authorList>
            <person name="Hosaka A.J."/>
        </authorList>
    </citation>
    <scope>NUCLEOTIDE SEQUENCE [LARGE SCALE GENOMIC DNA]</scope>
    <source>
        <tissue evidence="5">Young leaves</tissue>
    </source>
</reference>
<dbReference type="AlphaFoldDB" id="A0AAN8TCS0"/>
<dbReference type="Pfam" id="PF12490">
    <property type="entry name" value="BCAS3"/>
    <property type="match status" value="1"/>
</dbReference>
<dbReference type="PANTHER" id="PTHR13268">
    <property type="entry name" value="BREAST CARCINOMA AMPLIFIED SEQUENCE 3"/>
    <property type="match status" value="1"/>
</dbReference>
<dbReference type="GO" id="GO:0042594">
    <property type="term" value="P:response to starvation"/>
    <property type="evidence" value="ECO:0007669"/>
    <property type="project" value="TreeGrafter"/>
</dbReference>
<evidence type="ECO:0000259" key="4">
    <source>
        <dbReference type="Pfam" id="PF21034"/>
    </source>
</evidence>
<evidence type="ECO:0000256" key="2">
    <source>
        <dbReference type="SAM" id="MobiDB-lite"/>
    </source>
</evidence>
<feature type="region of interest" description="Disordered" evidence="2">
    <location>
        <begin position="1"/>
        <end position="31"/>
    </location>
</feature>
<dbReference type="Pfam" id="PF21034">
    <property type="entry name" value="BCAS3_WD40"/>
    <property type="match status" value="2"/>
</dbReference>
<feature type="domain" description="BCAS3 WD40" evidence="4">
    <location>
        <begin position="150"/>
        <end position="332"/>
    </location>
</feature>
<evidence type="ECO:0000313" key="6">
    <source>
        <dbReference type="Proteomes" id="UP001371456"/>
    </source>
</evidence>
<feature type="domain" description="BCAS3 WD40" evidence="4">
    <location>
        <begin position="429"/>
        <end position="584"/>
    </location>
</feature>
<proteinExistence type="predicted"/>
<accession>A0AAN8TCS0</accession>
<name>A0AAN8TCS0_SOLBU</name>
<sequence length="944" mass="103065">MIRRVENRSFKNQKMRNDEQKPPLEGGNVALGRSKNGVFPASFRALSKIVSSGASTVASTVKSAASAIAERDSESSHDQKPVAGLEIEYLMVLLEKLLGPIPYGKSRSIHACGHDSEWWSGPKRGASGDHWVLWAGFDKLECERGTTRQILLLGCRYGFQVWDVEDGDNVYNLVSRHDGPVSFIQVLPKLIASKNCDDKFSVNRPMLILCADVSFSGGSSSGESTETPCNGTFQHYHNQARTTFVPTVVWFYSMRSHSYVHQLRFRTVVHLVRCSSRVIAILQAAQIHCFDAATLEREYTIVTNPVVTGFPASGNIGVGPLAVGPRWIAYSGSPVSVSNSGRVNPQHLTPSASFPSPAPNGSLVAHYAKESSRQIAAGIVTLGDMGYKKLSRYYSELRPDGNCSQPGNVCVKLSGAPNGHFQDVDSVGMVIVRDIVSKTLIAQFRAHKSPIAALCFDPSTTLLVTASVQGHNINVFRIMPGLSESTCATDPGSSYVHLYRLQRGLTNAVIQDISFSNDSRWIMISSSRGTSHLFAVSPSGGSVDFHTSDARRSACANRSGVMAKPAVQRAVNSQQSIGGSGSPVTLSAVGRIRSGGNGWKNTLSGAAAAATGNVSSLSGSIASAFQYYNKNHNQCTDPAFLKSNYHLLVFSSPGCVIQYSLRMCSGLDSLTTTTPVVATTYESGVEVDTRLVVDAIQKWNICQKQNRKERGGNIDIYGEFGDSDNSKIFPERMKVENGLYSKISNTTTEEKRSSDERHHMYISEVELEMHKRQISLWAKPEIYFQSFVADEVKIGDVYAFGGEIEIEEFPTHLVEARSKDLVPVFDFIQASKTQQGRVSVNSDNSQQSLPRLEDSENCNLMANGVNELHHSMNGPWSEVHCGREVNGLDDLPMTSQTASGFVNSSESPKADAELDFVNNMKFVHNNLDGTEMEDHFKDEVDGVD</sequence>
<feature type="domain" description="BCAS3" evidence="3">
    <location>
        <begin position="681"/>
        <end position="826"/>
    </location>
</feature>
<evidence type="ECO:0000313" key="5">
    <source>
        <dbReference type="EMBL" id="KAK6785549.1"/>
    </source>
</evidence>
<dbReference type="Proteomes" id="UP001371456">
    <property type="component" value="Unassembled WGS sequence"/>
</dbReference>
<comment type="caution">
    <text evidence="5">The sequence shown here is derived from an EMBL/GenBank/DDBJ whole genome shotgun (WGS) entry which is preliminary data.</text>
</comment>
<dbReference type="SMART" id="SM00320">
    <property type="entry name" value="WD40"/>
    <property type="match status" value="2"/>
</dbReference>
<feature type="compositionally biased region" description="Basic and acidic residues" evidence="2">
    <location>
        <begin position="1"/>
        <end position="22"/>
    </location>
</feature>
<dbReference type="InterPro" id="IPR001680">
    <property type="entry name" value="WD40_rpt"/>
</dbReference>
<dbReference type="EMBL" id="JBANQN010000007">
    <property type="protein sequence ID" value="KAK6785549.1"/>
    <property type="molecule type" value="Genomic_DNA"/>
</dbReference>
<gene>
    <name evidence="5" type="ORF">RDI58_019004</name>
</gene>
<evidence type="ECO:0000256" key="1">
    <source>
        <dbReference type="ARBA" id="ARBA00004329"/>
    </source>
</evidence>
<dbReference type="SUPFAM" id="SSF50978">
    <property type="entry name" value="WD40 repeat-like"/>
    <property type="match status" value="1"/>
</dbReference>
<evidence type="ECO:0000259" key="3">
    <source>
        <dbReference type="Pfam" id="PF12490"/>
    </source>
</evidence>
<keyword evidence="6" id="KW-1185">Reference proteome</keyword>
<dbReference type="Gene3D" id="2.130.10.10">
    <property type="entry name" value="YVTN repeat-like/Quinoprotein amine dehydrogenase"/>
    <property type="match status" value="1"/>
</dbReference>
<dbReference type="InterPro" id="IPR015943">
    <property type="entry name" value="WD40/YVTN_repeat-like_dom_sf"/>
</dbReference>